<evidence type="ECO:0000313" key="2">
    <source>
        <dbReference type="Proteomes" id="UP000237000"/>
    </source>
</evidence>
<reference evidence="2" key="1">
    <citation type="submission" date="2016-06" db="EMBL/GenBank/DDBJ databases">
        <title>Parallel loss of symbiosis genes in relatives of nitrogen-fixing non-legume Parasponia.</title>
        <authorList>
            <person name="Van Velzen R."/>
            <person name="Holmer R."/>
            <person name="Bu F."/>
            <person name="Rutten L."/>
            <person name="Van Zeijl A."/>
            <person name="Liu W."/>
            <person name="Santuari L."/>
            <person name="Cao Q."/>
            <person name="Sharma T."/>
            <person name="Shen D."/>
            <person name="Roswanjaya Y."/>
            <person name="Wardhani T."/>
            <person name="Kalhor M.S."/>
            <person name="Jansen J."/>
            <person name="Van den Hoogen J."/>
            <person name="Gungor B."/>
            <person name="Hartog M."/>
            <person name="Hontelez J."/>
            <person name="Verver J."/>
            <person name="Yang W.-C."/>
            <person name="Schijlen E."/>
            <person name="Repin R."/>
            <person name="Schilthuizen M."/>
            <person name="Schranz E."/>
            <person name="Heidstra R."/>
            <person name="Miyata K."/>
            <person name="Fedorova E."/>
            <person name="Kohlen W."/>
            <person name="Bisseling T."/>
            <person name="Smit S."/>
            <person name="Geurts R."/>
        </authorList>
    </citation>
    <scope>NUCLEOTIDE SEQUENCE [LARGE SCALE GENOMIC DNA]</scope>
    <source>
        <strain evidence="2">cv. RG33-2</strain>
    </source>
</reference>
<organism evidence="1 2">
    <name type="scientific">Trema orientale</name>
    <name type="common">Charcoal tree</name>
    <name type="synonym">Celtis orientalis</name>
    <dbReference type="NCBI Taxonomy" id="63057"/>
    <lineage>
        <taxon>Eukaryota</taxon>
        <taxon>Viridiplantae</taxon>
        <taxon>Streptophyta</taxon>
        <taxon>Embryophyta</taxon>
        <taxon>Tracheophyta</taxon>
        <taxon>Spermatophyta</taxon>
        <taxon>Magnoliopsida</taxon>
        <taxon>eudicotyledons</taxon>
        <taxon>Gunneridae</taxon>
        <taxon>Pentapetalae</taxon>
        <taxon>rosids</taxon>
        <taxon>fabids</taxon>
        <taxon>Rosales</taxon>
        <taxon>Cannabaceae</taxon>
        <taxon>Trema</taxon>
    </lineage>
</organism>
<evidence type="ECO:0008006" key="3">
    <source>
        <dbReference type="Google" id="ProtNLM"/>
    </source>
</evidence>
<dbReference type="InParanoid" id="A0A2P5FHF8"/>
<protein>
    <recommendedName>
        <fullName evidence="3">Reverse transcriptase domain-containing protein</fullName>
    </recommendedName>
</protein>
<gene>
    <name evidence="1" type="ORF">TorRG33x02_069850</name>
</gene>
<keyword evidence="2" id="KW-1185">Reference proteome</keyword>
<dbReference type="AlphaFoldDB" id="A0A2P5FHF8"/>
<dbReference type="EMBL" id="JXTC01000033">
    <property type="protein sequence ID" value="PON97229.1"/>
    <property type="molecule type" value="Genomic_DNA"/>
</dbReference>
<proteinExistence type="predicted"/>
<dbReference type="OrthoDB" id="1435641at2759"/>
<accession>A0A2P5FHF8</accession>
<comment type="caution">
    <text evidence="1">The sequence shown here is derived from an EMBL/GenBank/DDBJ whole genome shotgun (WGS) entry which is preliminary data.</text>
</comment>
<sequence>MGKRLELLVHLGVCTKAIHCRRIFSYFVPKFFQGYFANQGGDLKGIKVSKMGPKITHLLFADDLLFFGRATKKVAKSMAACLEKNLPMIRAESEPFKVLRLF</sequence>
<dbReference type="Proteomes" id="UP000237000">
    <property type="component" value="Unassembled WGS sequence"/>
</dbReference>
<evidence type="ECO:0000313" key="1">
    <source>
        <dbReference type="EMBL" id="PON97229.1"/>
    </source>
</evidence>
<name>A0A2P5FHF8_TREOI</name>